<dbReference type="AlphaFoldDB" id="A0A2P7VCH5"/>
<evidence type="ECO:0000259" key="7">
    <source>
        <dbReference type="PROSITE" id="PS50928"/>
    </source>
</evidence>
<dbReference type="PROSITE" id="PS50928">
    <property type="entry name" value="ABC_TM1"/>
    <property type="match status" value="1"/>
</dbReference>
<dbReference type="Gene3D" id="1.10.3720.10">
    <property type="entry name" value="MetI-like"/>
    <property type="match status" value="1"/>
</dbReference>
<feature type="transmembrane region" description="Helical" evidence="6">
    <location>
        <begin position="7"/>
        <end position="30"/>
    </location>
</feature>
<reference evidence="8 9" key="1">
    <citation type="submission" date="2018-03" db="EMBL/GenBank/DDBJ databases">
        <title>Brevisbacillus phylogenomics.</title>
        <authorList>
            <person name="Dunlap C."/>
        </authorList>
    </citation>
    <scope>NUCLEOTIDE SEQUENCE [LARGE SCALE GENOMIC DNA]</scope>
    <source>
        <strain evidence="8 9">NRRL NRS-1210</strain>
    </source>
</reference>
<organism evidence="8 9">
    <name type="scientific">Brevibacillus fortis</name>
    <dbReference type="NCBI Taxonomy" id="2126352"/>
    <lineage>
        <taxon>Bacteria</taxon>
        <taxon>Bacillati</taxon>
        <taxon>Bacillota</taxon>
        <taxon>Bacilli</taxon>
        <taxon>Bacillales</taxon>
        <taxon>Paenibacillaceae</taxon>
        <taxon>Brevibacillus</taxon>
    </lineage>
</organism>
<dbReference type="RefSeq" id="WP_106838709.1">
    <property type="nucleotide sequence ID" value="NZ_JBCNIW010000018.1"/>
</dbReference>
<evidence type="ECO:0000256" key="4">
    <source>
        <dbReference type="ARBA" id="ARBA00022989"/>
    </source>
</evidence>
<feature type="domain" description="ABC transmembrane type-1" evidence="7">
    <location>
        <begin position="85"/>
        <end position="282"/>
    </location>
</feature>
<dbReference type="InterPro" id="IPR035906">
    <property type="entry name" value="MetI-like_sf"/>
</dbReference>
<dbReference type="InterPro" id="IPR000515">
    <property type="entry name" value="MetI-like"/>
</dbReference>
<dbReference type="PANTHER" id="PTHR43839">
    <property type="entry name" value="OPPC IN A BINDING PROTEIN-DEPENDENT TRANSPORT SYSTEM"/>
    <property type="match status" value="1"/>
</dbReference>
<dbReference type="GO" id="GO:0005886">
    <property type="term" value="C:plasma membrane"/>
    <property type="evidence" value="ECO:0007669"/>
    <property type="project" value="UniProtKB-SubCell"/>
</dbReference>
<dbReference type="PANTHER" id="PTHR43839:SF3">
    <property type="entry name" value="OLIGOPEPTIDE ABC TRANSPORTER, PERMEASE PROTEIN"/>
    <property type="match status" value="1"/>
</dbReference>
<keyword evidence="9" id="KW-1185">Reference proteome</keyword>
<proteinExistence type="inferred from homology"/>
<keyword evidence="3 6" id="KW-0812">Transmembrane</keyword>
<comment type="similarity">
    <text evidence="6">Belongs to the binding-protein-dependent transport system permease family.</text>
</comment>
<feature type="transmembrane region" description="Helical" evidence="6">
    <location>
        <begin position="115"/>
        <end position="136"/>
    </location>
</feature>
<name>A0A2P7VCH5_9BACL</name>
<dbReference type="SUPFAM" id="SSF161098">
    <property type="entry name" value="MetI-like"/>
    <property type="match status" value="1"/>
</dbReference>
<accession>A0A2P7VCH5</accession>
<dbReference type="CDD" id="cd06261">
    <property type="entry name" value="TM_PBP2"/>
    <property type="match status" value="1"/>
</dbReference>
<comment type="subcellular location">
    <subcellularLocation>
        <location evidence="6">Cell membrane</location>
        <topology evidence="6">Multi-pass membrane protein</topology>
    </subcellularLocation>
    <subcellularLocation>
        <location evidence="1">Membrane</location>
        <topology evidence="1">Multi-pass membrane protein</topology>
    </subcellularLocation>
</comment>
<sequence length="307" mass="34796">MRKRFNWALWLGCSLVLFLMVIGVAGPYLAPYDIDYQVKVRNEMVNGKQVIISPPLAPSGEHLLGTDKWGYDLLTLLLHGAPYTIFITLLIALLRLLIGAWIGLYIGILDKQQRWWIAIENAWGYMPIFIPVYFLLKGININPELPTFTLVLFFILVVAVLGTPSVAASIRQKTEQIKESQYVLAATSLGAGRDQIIFRHILPHMKEHLVIVLVTEMIAVMTLMGLLGIFGLFVGGTTMYYDPVEYHSITHEWAGLLGTYRNFVYTNYTWIFLIPLAAYMIAIGSFSLLAKGLREKFEQTYSRTPFI</sequence>
<feature type="transmembrane region" description="Helical" evidence="6">
    <location>
        <begin position="83"/>
        <end position="108"/>
    </location>
</feature>
<evidence type="ECO:0000256" key="5">
    <source>
        <dbReference type="ARBA" id="ARBA00023136"/>
    </source>
</evidence>
<keyword evidence="4 6" id="KW-1133">Transmembrane helix</keyword>
<evidence type="ECO:0000256" key="1">
    <source>
        <dbReference type="ARBA" id="ARBA00004141"/>
    </source>
</evidence>
<evidence type="ECO:0000313" key="9">
    <source>
        <dbReference type="Proteomes" id="UP000240419"/>
    </source>
</evidence>
<evidence type="ECO:0000313" key="8">
    <source>
        <dbReference type="EMBL" id="PSJ96946.1"/>
    </source>
</evidence>
<dbReference type="GO" id="GO:0055085">
    <property type="term" value="P:transmembrane transport"/>
    <property type="evidence" value="ECO:0007669"/>
    <property type="project" value="InterPro"/>
</dbReference>
<dbReference type="Proteomes" id="UP000240419">
    <property type="component" value="Unassembled WGS sequence"/>
</dbReference>
<keyword evidence="5 6" id="KW-0472">Membrane</keyword>
<evidence type="ECO:0000256" key="6">
    <source>
        <dbReference type="RuleBase" id="RU363032"/>
    </source>
</evidence>
<feature type="transmembrane region" description="Helical" evidence="6">
    <location>
        <begin position="148"/>
        <end position="170"/>
    </location>
</feature>
<keyword evidence="2 6" id="KW-0813">Transport</keyword>
<evidence type="ECO:0000256" key="2">
    <source>
        <dbReference type="ARBA" id="ARBA00022448"/>
    </source>
</evidence>
<dbReference type="Pfam" id="PF00528">
    <property type="entry name" value="BPD_transp_1"/>
    <property type="match status" value="1"/>
</dbReference>
<gene>
    <name evidence="8" type="ORF">C7R93_10220</name>
</gene>
<dbReference type="OrthoDB" id="9814383at2"/>
<feature type="transmembrane region" description="Helical" evidence="6">
    <location>
        <begin position="209"/>
        <end position="234"/>
    </location>
</feature>
<dbReference type="EMBL" id="PXZM01000013">
    <property type="protein sequence ID" value="PSJ96946.1"/>
    <property type="molecule type" value="Genomic_DNA"/>
</dbReference>
<feature type="transmembrane region" description="Helical" evidence="6">
    <location>
        <begin position="268"/>
        <end position="290"/>
    </location>
</feature>
<protein>
    <submittedName>
        <fullName evidence="8">ABC transporter permease</fullName>
    </submittedName>
</protein>
<evidence type="ECO:0000256" key="3">
    <source>
        <dbReference type="ARBA" id="ARBA00022692"/>
    </source>
</evidence>
<comment type="caution">
    <text evidence="8">The sequence shown here is derived from an EMBL/GenBank/DDBJ whole genome shotgun (WGS) entry which is preliminary data.</text>
</comment>